<keyword evidence="3" id="KW-1185">Reference proteome</keyword>
<dbReference type="Proteomes" id="UP001162834">
    <property type="component" value="Chromosome"/>
</dbReference>
<organism evidence="2 3">
    <name type="scientific">Capillimicrobium parvum</name>
    <dbReference type="NCBI Taxonomy" id="2884022"/>
    <lineage>
        <taxon>Bacteria</taxon>
        <taxon>Bacillati</taxon>
        <taxon>Actinomycetota</taxon>
        <taxon>Thermoleophilia</taxon>
        <taxon>Solirubrobacterales</taxon>
        <taxon>Capillimicrobiaceae</taxon>
        <taxon>Capillimicrobium</taxon>
    </lineage>
</organism>
<sequence length="131" mass="14312">MGPPLSDMEQLLRRARPEPSLAFTQDLEASLVDSRRARRRPSWRPSPRRAQRLVVAVGGVAAFAAAMLVLSIAGVRPLGTGGTNGAEAGQRCVSVTEWRVQREPVVTVTADGRLRLGGRPRLVPQQHLRCR</sequence>
<dbReference type="AlphaFoldDB" id="A0A9E7BYW1"/>
<dbReference type="KEGG" id="sbae:DSM104329_00984"/>
<name>A0A9E7BYW1_9ACTN</name>
<proteinExistence type="predicted"/>
<keyword evidence="1" id="KW-0812">Transmembrane</keyword>
<gene>
    <name evidence="2" type="ORF">DSM104329_00984</name>
</gene>
<evidence type="ECO:0000256" key="1">
    <source>
        <dbReference type="SAM" id="Phobius"/>
    </source>
</evidence>
<keyword evidence="1" id="KW-1133">Transmembrane helix</keyword>
<reference evidence="2" key="1">
    <citation type="journal article" date="2022" name="Int. J. Syst. Evol. Microbiol.">
        <title>Pseudomonas aegrilactucae sp. nov. and Pseudomonas morbosilactucae sp. nov., pathogens causing bacterial rot of lettuce in Japan.</title>
        <authorList>
            <person name="Sawada H."/>
            <person name="Fujikawa T."/>
            <person name="Satou M."/>
        </authorList>
    </citation>
    <scope>NUCLEOTIDE SEQUENCE</scope>
    <source>
        <strain evidence="2">0166_1</strain>
    </source>
</reference>
<protein>
    <submittedName>
        <fullName evidence="2">Uncharacterized protein</fullName>
    </submittedName>
</protein>
<keyword evidence="1" id="KW-0472">Membrane</keyword>
<dbReference type="RefSeq" id="WP_259314271.1">
    <property type="nucleotide sequence ID" value="NZ_CP087164.1"/>
</dbReference>
<evidence type="ECO:0000313" key="2">
    <source>
        <dbReference type="EMBL" id="UGS34605.1"/>
    </source>
</evidence>
<feature type="transmembrane region" description="Helical" evidence="1">
    <location>
        <begin position="53"/>
        <end position="75"/>
    </location>
</feature>
<accession>A0A9E7BYW1</accession>
<evidence type="ECO:0000313" key="3">
    <source>
        <dbReference type="Proteomes" id="UP001162834"/>
    </source>
</evidence>
<dbReference type="EMBL" id="CP087164">
    <property type="protein sequence ID" value="UGS34605.1"/>
    <property type="molecule type" value="Genomic_DNA"/>
</dbReference>